<dbReference type="AlphaFoldDB" id="A0A1X6Z4X3"/>
<protein>
    <submittedName>
        <fullName evidence="5">4-hydroxy-2-oxo-heptane-1,7-dioate aldolase</fullName>
        <ecNumber evidence="5">4.1.2.52</ecNumber>
    </submittedName>
</protein>
<keyword evidence="3 5" id="KW-0456">Lyase</keyword>
<dbReference type="EC" id="4.1.2.52" evidence="5"/>
<dbReference type="GO" id="GO:0046872">
    <property type="term" value="F:metal ion binding"/>
    <property type="evidence" value="ECO:0007669"/>
    <property type="project" value="UniProtKB-KW"/>
</dbReference>
<reference evidence="5 6" key="1">
    <citation type="submission" date="2017-03" db="EMBL/GenBank/DDBJ databases">
        <authorList>
            <person name="Afonso C.L."/>
            <person name="Miller P.J."/>
            <person name="Scott M.A."/>
            <person name="Spackman E."/>
            <person name="Goraichik I."/>
            <person name="Dimitrov K.M."/>
            <person name="Suarez D.L."/>
            <person name="Swayne D.E."/>
        </authorList>
    </citation>
    <scope>NUCLEOTIDE SEQUENCE [LARGE SCALE GENOMIC DNA]</scope>
    <source>
        <strain evidence="5 6">CECT 7751</strain>
    </source>
</reference>
<evidence type="ECO:0000256" key="3">
    <source>
        <dbReference type="ARBA" id="ARBA00023239"/>
    </source>
</evidence>
<evidence type="ECO:0000313" key="6">
    <source>
        <dbReference type="Proteomes" id="UP000193963"/>
    </source>
</evidence>
<dbReference type="Proteomes" id="UP000193963">
    <property type="component" value="Unassembled WGS sequence"/>
</dbReference>
<evidence type="ECO:0000256" key="2">
    <source>
        <dbReference type="ARBA" id="ARBA00022723"/>
    </source>
</evidence>
<dbReference type="GO" id="GO:0016832">
    <property type="term" value="F:aldehyde-lyase activity"/>
    <property type="evidence" value="ECO:0007669"/>
    <property type="project" value="TreeGrafter"/>
</dbReference>
<evidence type="ECO:0000256" key="1">
    <source>
        <dbReference type="ARBA" id="ARBA00005568"/>
    </source>
</evidence>
<evidence type="ECO:0000259" key="4">
    <source>
        <dbReference type="Pfam" id="PF03328"/>
    </source>
</evidence>
<dbReference type="InterPro" id="IPR005000">
    <property type="entry name" value="Aldolase/citrate-lyase_domain"/>
</dbReference>
<dbReference type="OrthoDB" id="9802624at2"/>
<dbReference type="RefSeq" id="WP_085887717.1">
    <property type="nucleotide sequence ID" value="NZ_FWFN01000003.1"/>
</dbReference>
<keyword evidence="6" id="KW-1185">Reference proteome</keyword>
<feature type="domain" description="HpcH/HpaI aldolase/citrate lyase" evidence="4">
    <location>
        <begin position="23"/>
        <end position="236"/>
    </location>
</feature>
<dbReference type="Pfam" id="PF03328">
    <property type="entry name" value="HpcH_HpaI"/>
    <property type="match status" value="1"/>
</dbReference>
<dbReference type="InterPro" id="IPR040442">
    <property type="entry name" value="Pyrv_kinase-like_dom_sf"/>
</dbReference>
<proteinExistence type="inferred from homology"/>
<gene>
    <name evidence="5" type="primary">hpcH_2</name>
    <name evidence="5" type="ORF">PSM7751_01863</name>
</gene>
<accession>A0A1X6Z4X3</accession>
<organism evidence="5 6">
    <name type="scientific">Pseudooceanicola marinus</name>
    <dbReference type="NCBI Taxonomy" id="396013"/>
    <lineage>
        <taxon>Bacteria</taxon>
        <taxon>Pseudomonadati</taxon>
        <taxon>Pseudomonadota</taxon>
        <taxon>Alphaproteobacteria</taxon>
        <taxon>Rhodobacterales</taxon>
        <taxon>Paracoccaceae</taxon>
        <taxon>Pseudooceanicola</taxon>
    </lineage>
</organism>
<dbReference type="PANTHER" id="PTHR30502:SF0">
    <property type="entry name" value="PHOSPHOENOLPYRUVATE CARBOXYLASE FAMILY PROTEIN"/>
    <property type="match status" value="1"/>
</dbReference>
<dbReference type="InterPro" id="IPR050251">
    <property type="entry name" value="HpcH-HpaI_aldolase"/>
</dbReference>
<keyword evidence="2" id="KW-0479">Metal-binding</keyword>
<dbReference type="PANTHER" id="PTHR30502">
    <property type="entry name" value="2-KETO-3-DEOXY-L-RHAMNONATE ALDOLASE"/>
    <property type="match status" value="1"/>
</dbReference>
<dbReference type="InterPro" id="IPR015813">
    <property type="entry name" value="Pyrv/PenolPyrv_kinase-like_dom"/>
</dbReference>
<dbReference type="EMBL" id="FWFN01000003">
    <property type="protein sequence ID" value="SLN40611.1"/>
    <property type="molecule type" value="Genomic_DNA"/>
</dbReference>
<evidence type="ECO:0000313" key="5">
    <source>
        <dbReference type="EMBL" id="SLN40611.1"/>
    </source>
</evidence>
<dbReference type="GO" id="GO:0005737">
    <property type="term" value="C:cytoplasm"/>
    <property type="evidence" value="ECO:0007669"/>
    <property type="project" value="TreeGrafter"/>
</dbReference>
<dbReference type="Gene3D" id="3.20.20.60">
    <property type="entry name" value="Phosphoenolpyruvate-binding domains"/>
    <property type="match status" value="1"/>
</dbReference>
<name>A0A1X6Z4X3_9RHOB</name>
<dbReference type="SUPFAM" id="SSF51621">
    <property type="entry name" value="Phosphoenolpyruvate/pyruvate domain"/>
    <property type="match status" value="1"/>
</dbReference>
<sequence length="255" mass="27010">MTRRLSHALAEARTAGRPLLNGWMMTPEPAVLEALAAHDWDCLTLDLQHGQIDPTQARTLARTAAGLDLPLLARPAWNDMAQISRLLDDGFEGIICPMVNSAADARQLARAVHYAPSGERSYGPVRARAAYGADYWKESSDNLLVLAMIETREALEALPDILAVDGISGVYVGPADLSLTMIGQPTGEPTNPEVVAAVDRIRETAQAAGGFAAVHNLTPDHASKMAAKGWDMVTGPSDIALLSGASAAAVKQIRG</sequence>
<comment type="similarity">
    <text evidence="1">Belongs to the HpcH/HpaI aldolase family.</text>
</comment>